<accession>A0A518JTP2</accession>
<proteinExistence type="predicted"/>
<reference evidence="1 2" key="1">
    <citation type="submission" date="2019-02" db="EMBL/GenBank/DDBJ databases">
        <title>Deep-cultivation of Planctomycetes and their phenomic and genomic characterization uncovers novel biology.</title>
        <authorList>
            <person name="Wiegand S."/>
            <person name="Jogler M."/>
            <person name="Boedeker C."/>
            <person name="Pinto D."/>
            <person name="Vollmers J."/>
            <person name="Rivas-Marin E."/>
            <person name="Kohn T."/>
            <person name="Peeters S.H."/>
            <person name="Heuer A."/>
            <person name="Rast P."/>
            <person name="Oberbeckmann S."/>
            <person name="Bunk B."/>
            <person name="Jeske O."/>
            <person name="Meyerdierks A."/>
            <person name="Storesund J.E."/>
            <person name="Kallscheuer N."/>
            <person name="Luecker S."/>
            <person name="Lage O.M."/>
            <person name="Pohl T."/>
            <person name="Merkel B.J."/>
            <person name="Hornburger P."/>
            <person name="Mueller R.-W."/>
            <person name="Bruemmer F."/>
            <person name="Labrenz M."/>
            <person name="Spormann A.M."/>
            <person name="Op den Camp H."/>
            <person name="Overmann J."/>
            <person name="Amann R."/>
            <person name="Jetten M.S.M."/>
            <person name="Mascher T."/>
            <person name="Medema M.H."/>
            <person name="Devos D.P."/>
            <person name="Kaster A.-K."/>
            <person name="Ovreas L."/>
            <person name="Rohde M."/>
            <person name="Galperin M.Y."/>
            <person name="Jogler C."/>
        </authorList>
    </citation>
    <scope>NUCLEOTIDE SEQUENCE [LARGE SCALE GENOMIC DNA]</scope>
    <source>
        <strain evidence="1 2">Poly24</strain>
    </source>
</reference>
<evidence type="ECO:0000313" key="1">
    <source>
        <dbReference type="EMBL" id="QDV68921.1"/>
    </source>
</evidence>
<dbReference type="KEGG" id="rcf:Poly24_26340"/>
<sequence length="92" mass="9853">MSPAVGQPMLDWGMKGMRNLPAFQGEIDRMLQTRRAENPWLRNFGTCFAHCSTLATCVCHGNLSPSRCEGKSAATVGCNNPNAIASGALRNG</sequence>
<keyword evidence="2" id="KW-1185">Reference proteome</keyword>
<dbReference type="EMBL" id="CP036348">
    <property type="protein sequence ID" value="QDV68921.1"/>
    <property type="molecule type" value="Genomic_DNA"/>
</dbReference>
<organism evidence="1 2">
    <name type="scientific">Rosistilla carotiformis</name>
    <dbReference type="NCBI Taxonomy" id="2528017"/>
    <lineage>
        <taxon>Bacteria</taxon>
        <taxon>Pseudomonadati</taxon>
        <taxon>Planctomycetota</taxon>
        <taxon>Planctomycetia</taxon>
        <taxon>Pirellulales</taxon>
        <taxon>Pirellulaceae</taxon>
        <taxon>Rosistilla</taxon>
    </lineage>
</organism>
<protein>
    <submittedName>
        <fullName evidence="1">Uncharacterized protein</fullName>
    </submittedName>
</protein>
<dbReference type="Proteomes" id="UP000315082">
    <property type="component" value="Chromosome"/>
</dbReference>
<dbReference type="AlphaFoldDB" id="A0A518JTP2"/>
<name>A0A518JTP2_9BACT</name>
<gene>
    <name evidence="1" type="ORF">Poly24_26340</name>
</gene>
<evidence type="ECO:0000313" key="2">
    <source>
        <dbReference type="Proteomes" id="UP000315082"/>
    </source>
</evidence>